<feature type="compositionally biased region" description="Basic and acidic residues" evidence="1">
    <location>
        <begin position="57"/>
        <end position="69"/>
    </location>
</feature>
<accession>A0AAI9T502</accession>
<reference evidence="2" key="2">
    <citation type="journal article" date="2016" name="Fungal Biol.">
        <title>Ochratoxin A production by Penicillium thymicola.</title>
        <authorList>
            <person name="Nguyen H.D.T."/>
            <person name="McMullin D.R."/>
            <person name="Ponomareva E."/>
            <person name="Riley R."/>
            <person name="Pomraning K.R."/>
            <person name="Baker S.E."/>
            <person name="Seifert K.A."/>
        </authorList>
    </citation>
    <scope>NUCLEOTIDE SEQUENCE</scope>
    <source>
        <strain evidence="2">DAOM 180753</strain>
    </source>
</reference>
<organism evidence="2 3">
    <name type="scientific">Penicillium thymicola</name>
    <dbReference type="NCBI Taxonomy" id="293382"/>
    <lineage>
        <taxon>Eukaryota</taxon>
        <taxon>Fungi</taxon>
        <taxon>Dikarya</taxon>
        <taxon>Ascomycota</taxon>
        <taxon>Pezizomycotina</taxon>
        <taxon>Eurotiomycetes</taxon>
        <taxon>Eurotiomycetidae</taxon>
        <taxon>Eurotiales</taxon>
        <taxon>Aspergillaceae</taxon>
        <taxon>Penicillium</taxon>
    </lineage>
</organism>
<feature type="compositionally biased region" description="Low complexity" evidence="1">
    <location>
        <begin position="40"/>
        <end position="53"/>
    </location>
</feature>
<reference evidence="2" key="1">
    <citation type="submission" date="2015-06" db="EMBL/GenBank/DDBJ databases">
        <authorList>
            <person name="Nguyen H."/>
        </authorList>
    </citation>
    <scope>NUCLEOTIDE SEQUENCE</scope>
    <source>
        <strain evidence="2">DAOM 180753</strain>
    </source>
</reference>
<gene>
    <name evidence="2" type="ORF">VN97_g13047</name>
</gene>
<feature type="compositionally biased region" description="Basic and acidic residues" evidence="1">
    <location>
        <begin position="79"/>
        <end position="92"/>
    </location>
</feature>
<feature type="compositionally biased region" description="Polar residues" evidence="1">
    <location>
        <begin position="129"/>
        <end position="145"/>
    </location>
</feature>
<feature type="region of interest" description="Disordered" evidence="1">
    <location>
        <begin position="23"/>
        <end position="177"/>
    </location>
</feature>
<sequence>MGFFINNGHTSSDGYTFIKAASKAYAEQEDQKRKQREGIQPASQRLRQASQQQFYLENKRRMGYKDSSKINDPYTHPPDLPHEPRSTHDSNVHKSKPQAQSKSTYQPSMRRTTTKTMDDPPPYDPSPKAQPQSTHQPSMCRTSTRTMEDPPPYDQSHPYGMQVDDKAGSDQAHSQMK</sequence>
<dbReference type="EMBL" id="LACB01001380">
    <property type="protein sequence ID" value="KAJ9480513.1"/>
    <property type="molecule type" value="Genomic_DNA"/>
</dbReference>
<proteinExistence type="predicted"/>
<evidence type="ECO:0000313" key="3">
    <source>
        <dbReference type="Proteomes" id="UP001227192"/>
    </source>
</evidence>
<name>A0AAI9T502_PENTH</name>
<keyword evidence="3" id="KW-1185">Reference proteome</keyword>
<evidence type="ECO:0000256" key="1">
    <source>
        <dbReference type="SAM" id="MobiDB-lite"/>
    </source>
</evidence>
<feature type="compositionally biased region" description="Polar residues" evidence="1">
    <location>
        <begin position="97"/>
        <end position="115"/>
    </location>
</feature>
<comment type="caution">
    <text evidence="2">The sequence shown here is derived from an EMBL/GenBank/DDBJ whole genome shotgun (WGS) entry which is preliminary data.</text>
</comment>
<dbReference type="AlphaFoldDB" id="A0AAI9T502"/>
<protein>
    <submittedName>
        <fullName evidence="2">Uncharacterized protein</fullName>
    </submittedName>
</protein>
<dbReference type="Proteomes" id="UP001227192">
    <property type="component" value="Unassembled WGS sequence"/>
</dbReference>
<evidence type="ECO:0000313" key="2">
    <source>
        <dbReference type="EMBL" id="KAJ9480513.1"/>
    </source>
</evidence>